<dbReference type="SMART" id="SM00448">
    <property type="entry name" value="REC"/>
    <property type="match status" value="1"/>
</dbReference>
<feature type="domain" description="Histidine kinase" evidence="21">
    <location>
        <begin position="206"/>
        <end position="451"/>
    </location>
</feature>
<dbReference type="SUPFAM" id="SSF55785">
    <property type="entry name" value="PYP-like sensor domain (PAS domain)"/>
    <property type="match status" value="3"/>
</dbReference>
<feature type="transmembrane region" description="Helical" evidence="20">
    <location>
        <begin position="26"/>
        <end position="43"/>
    </location>
</feature>
<evidence type="ECO:0000256" key="11">
    <source>
        <dbReference type="ARBA" id="ARBA00022824"/>
    </source>
</evidence>
<dbReference type="SMART" id="SM00387">
    <property type="entry name" value="HATPase_c"/>
    <property type="match status" value="2"/>
</dbReference>
<dbReference type="EC" id="2.7.13.3" evidence="5"/>
<evidence type="ECO:0000256" key="5">
    <source>
        <dbReference type="ARBA" id="ARBA00012438"/>
    </source>
</evidence>
<dbReference type="Gene3D" id="3.30.450.40">
    <property type="match status" value="1"/>
</dbReference>
<keyword evidence="11" id="KW-0256">Endoplasmic reticulum</keyword>
<dbReference type="Pfam" id="PF25487">
    <property type="entry name" value="ETR1_N"/>
    <property type="match status" value="1"/>
</dbReference>
<evidence type="ECO:0000256" key="6">
    <source>
        <dbReference type="ARBA" id="ARBA00022553"/>
    </source>
</evidence>
<feature type="domain" description="PAC" evidence="24">
    <location>
        <begin position="1064"/>
        <end position="1117"/>
    </location>
</feature>
<feature type="coiled-coil region" evidence="18">
    <location>
        <begin position="666"/>
        <end position="697"/>
    </location>
</feature>
<dbReference type="PRINTS" id="PR00344">
    <property type="entry name" value="BCTRLSENSOR"/>
</dbReference>
<dbReference type="SUPFAM" id="SSF55781">
    <property type="entry name" value="GAF domain-like"/>
    <property type="match status" value="1"/>
</dbReference>
<evidence type="ECO:0000259" key="24">
    <source>
        <dbReference type="PROSITE" id="PS50113"/>
    </source>
</evidence>
<evidence type="ECO:0000256" key="9">
    <source>
        <dbReference type="ARBA" id="ARBA00022745"/>
    </source>
</evidence>
<dbReference type="SMART" id="SM00388">
    <property type="entry name" value="HisKA"/>
    <property type="match status" value="2"/>
</dbReference>
<proteinExistence type="inferred from homology"/>
<dbReference type="InterPro" id="IPR036097">
    <property type="entry name" value="HisK_dim/P_sf"/>
</dbReference>
<comment type="subcellular location">
    <subcellularLocation>
        <location evidence="3">Endoplasmic reticulum membrane</location>
        <topology evidence="3">Multi-pass membrane protein</topology>
    </subcellularLocation>
</comment>
<evidence type="ECO:0000256" key="4">
    <source>
        <dbReference type="ARBA" id="ARBA00009842"/>
    </source>
</evidence>
<keyword evidence="13" id="KW-0186">Copper</keyword>
<dbReference type="PANTHER" id="PTHR43547:SF2">
    <property type="entry name" value="HYBRID SIGNAL TRANSDUCTION HISTIDINE KINASE C"/>
    <property type="match status" value="1"/>
</dbReference>
<feature type="transmembrane region" description="Helical" evidence="20">
    <location>
        <begin position="108"/>
        <end position="130"/>
    </location>
</feature>
<feature type="domain" description="PAC" evidence="24">
    <location>
        <begin position="796"/>
        <end position="848"/>
    </location>
</feature>
<dbReference type="InterPro" id="IPR003661">
    <property type="entry name" value="HisK_dim/P_dom"/>
</dbReference>
<keyword evidence="12 20" id="KW-1133">Transmembrane helix</keyword>
<comment type="similarity">
    <text evidence="4">Belongs to the ethylene receptor family.</text>
</comment>
<dbReference type="CDD" id="cd00130">
    <property type="entry name" value="PAS"/>
    <property type="match status" value="2"/>
</dbReference>
<dbReference type="RefSeq" id="WP_199295016.1">
    <property type="nucleotide sequence ID" value="NZ_JAMPKK010000008.1"/>
</dbReference>
<feature type="coiled-coil region" evidence="18">
    <location>
        <begin position="169"/>
        <end position="199"/>
    </location>
</feature>
<dbReference type="InterPro" id="IPR013655">
    <property type="entry name" value="PAS_fold_3"/>
</dbReference>
<dbReference type="SUPFAM" id="SSF47384">
    <property type="entry name" value="Homodimeric domain of signal transducing histidine kinase"/>
    <property type="match status" value="2"/>
</dbReference>
<evidence type="ECO:0000256" key="12">
    <source>
        <dbReference type="ARBA" id="ARBA00022989"/>
    </source>
</evidence>
<feature type="modified residue" description="4-aspartylphosphate" evidence="17">
    <location>
        <position position="579"/>
    </location>
</feature>
<keyword evidence="15 20" id="KW-0472">Membrane</keyword>
<dbReference type="CDD" id="cd00156">
    <property type="entry name" value="REC"/>
    <property type="match status" value="1"/>
</dbReference>
<dbReference type="EMBL" id="JAMPKK010000008">
    <property type="protein sequence ID" value="MEP0863988.1"/>
    <property type="molecule type" value="Genomic_DNA"/>
</dbReference>
<dbReference type="PROSITE" id="PS50109">
    <property type="entry name" value="HIS_KIN"/>
    <property type="match status" value="2"/>
</dbReference>
<dbReference type="PROSITE" id="PS50110">
    <property type="entry name" value="RESPONSE_REGULATORY"/>
    <property type="match status" value="1"/>
</dbReference>
<organism evidence="25 26">
    <name type="scientific">Funiculus sociatus GB2-A5</name>
    <dbReference type="NCBI Taxonomy" id="2933946"/>
    <lineage>
        <taxon>Bacteria</taxon>
        <taxon>Bacillati</taxon>
        <taxon>Cyanobacteriota</taxon>
        <taxon>Cyanophyceae</taxon>
        <taxon>Coleofasciculales</taxon>
        <taxon>Coleofasciculaceae</taxon>
        <taxon>Funiculus</taxon>
    </lineage>
</organism>
<evidence type="ECO:0000256" key="3">
    <source>
        <dbReference type="ARBA" id="ARBA00004477"/>
    </source>
</evidence>
<dbReference type="Gene3D" id="1.10.287.130">
    <property type="match status" value="2"/>
</dbReference>
<dbReference type="InterPro" id="IPR000700">
    <property type="entry name" value="PAS-assoc_C"/>
</dbReference>
<evidence type="ECO:0000256" key="10">
    <source>
        <dbReference type="ARBA" id="ARBA00022777"/>
    </source>
</evidence>
<name>A0ABV0JKM3_9CYAN</name>
<dbReference type="InterPro" id="IPR003018">
    <property type="entry name" value="GAF"/>
</dbReference>
<dbReference type="InterPro" id="IPR035965">
    <property type="entry name" value="PAS-like_dom_sf"/>
</dbReference>
<sequence length="1552" mass="172594">MRSPLFRFTMEEDTKKQDMRIHRDELGYGVAVSICTLIVLALWPDLLTNLLVGNGFIPHGHCYLWKPNLVWLHVVSDFLIGLAYVSISGTLSYLVYKARRDIPFYSVFLAFGLFIIACGATHFIEIWTLWHPMYWLSGSIKLITAIVSVTTALLLPPLVPQVIALVAAAKSSNERKLQLETANQELETLYQKLKELDQLKTQFFANVSHDLRTPLTLILGPTEKLLADSQSTSIEQRHNLEVVNRNAQILLKRVNDLLDVSKLEAGKMEINYAPTDVAQLVRLTGAYFEILAQERKVAFSLETPPSLQATVDADKLQRICFNLLSNAFKFTPLGGSIRCILGESVVTSSSGQLKLSGSNNLTTLQPNNLKTPTDCFILTVQDSGLGVPLELREVIFEPFRQRDLGSNQLFGGTGLGLAIVKEFVELHGGTITTGDAPGGGAIFTVCVPKTASNGVLSFGAKELAENSQFTDNVSTENSNQTTTMGGEFCGLLAGDKGQGDKGTGGWGLLAGEDSYPIPNPQSPIPNPQSPLVLVVEDNPEMNQFIAEILARKYRVVTARNGHEGLDKAIALSPDLILTDVMMPHLNGEQLVRKVRSIPALDGIPIILLTAKADDKLRVQMLQEGAQDYLMKPFQIEELQARVDNAIAIKQVREVLQTELQTLDGDVAVLVNEVANRKRELQKVNDELESRVTERTRELLTANELLKAEIASRSLAEESLRASEKRFRSYFELPLVGIAITSPEKGWLEVNDKLCDFFGYSRQELREMTWADLTHPDDLQSDVEQFNQVLAGETEGYLMDKRFIRKDGTVIHTSISIRCVRRADKSIDYFIAVVQDITLALQALESLRQSESTLRSFFDSTPLMMGIVELVDDDILHISDNPTSAKLFGTTPEAMRNQKASSLGIPPKYLRLWFHQYQLAQRSQAPVRFEYPHKIGRDKKWLSATVCPIEVSTLARPRFAYVVEDITNRKQAEKERLQLSLEHEARVQAQEAQQRYQLMAETVPQIVWTAGPDGAVDYFNQRWTDYTGMTLEESLGWEWQPVLHPDDRSQNIERWLSAVDTGETHAIECRFKRASDGAYRWHLVRAMPVRDRNGWVVKWFGTCTDIDDQKRILSSMQFLADASVVLTCSLDYHATLQRLVQLVVPHLADWCTVHIKSADGSLRLLEVAHVDPERAQQAWEVEKRCPCDTEMQHGLAKVMQTGVAELVAEIPDSPPDAIAGDEHSCSFCNMGFKSYMCLPLVARGSTLGAITFLTAESGRQYNEADLALASELTHRAAMAVDNARLYQEAQEASRMKDEFLAIISHELRTPINSVLAWAQMLKTRKLNEAKTNIALDTIERNAKAQTQLIEDLLDVSLMIRGNLSIDRRPVDLKTVIQVSLNTLLASAQAKGVEIETILDSAGKRVEGDSTRLQQVFSNLISNAIKFATEGDRVTVRLSVENQTEQQTTKYAQIQVSDTGVGISAEFLPHVFDLFRQADSSITRSHGGLGLGLAIVRYLVELHGGTVSAQSPGVGQGATFTVLLPLQETKEVREGGVPLHSPTTSIRTLRETGG</sequence>
<feature type="domain" description="Response regulatory" evidence="22">
    <location>
        <begin position="531"/>
        <end position="646"/>
    </location>
</feature>
<keyword evidence="8 20" id="KW-0812">Transmembrane</keyword>
<keyword evidence="6 17" id="KW-0597">Phosphoprotein</keyword>
<dbReference type="CDD" id="cd00082">
    <property type="entry name" value="HisKA"/>
    <property type="match status" value="2"/>
</dbReference>
<evidence type="ECO:0000256" key="18">
    <source>
        <dbReference type="SAM" id="Coils"/>
    </source>
</evidence>
<keyword evidence="18" id="KW-0175">Coiled coil</keyword>
<feature type="domain" description="PAS" evidence="23">
    <location>
        <begin position="722"/>
        <end position="792"/>
    </location>
</feature>
<feature type="region of interest" description="Disordered" evidence="19">
    <location>
        <begin position="1531"/>
        <end position="1552"/>
    </location>
</feature>
<evidence type="ECO:0000256" key="15">
    <source>
        <dbReference type="ARBA" id="ARBA00023136"/>
    </source>
</evidence>
<dbReference type="InterPro" id="IPR000014">
    <property type="entry name" value="PAS"/>
</dbReference>
<dbReference type="Pfam" id="PF02518">
    <property type="entry name" value="HATPase_c"/>
    <property type="match status" value="2"/>
</dbReference>
<dbReference type="PANTHER" id="PTHR43547">
    <property type="entry name" value="TWO-COMPONENT HISTIDINE KINASE"/>
    <property type="match status" value="1"/>
</dbReference>
<comment type="cofactor">
    <cofactor evidence="2">
        <name>Cu cation</name>
        <dbReference type="ChEBI" id="CHEBI:23378"/>
    </cofactor>
</comment>
<gene>
    <name evidence="25" type="ORF">NDI37_05865</name>
</gene>
<dbReference type="InterPro" id="IPR001789">
    <property type="entry name" value="Sig_transdc_resp-reg_receiver"/>
</dbReference>
<evidence type="ECO:0000256" key="7">
    <source>
        <dbReference type="ARBA" id="ARBA00022679"/>
    </source>
</evidence>
<dbReference type="SMART" id="SM00065">
    <property type="entry name" value="GAF"/>
    <property type="match status" value="1"/>
</dbReference>
<dbReference type="InterPro" id="IPR005467">
    <property type="entry name" value="His_kinase_dom"/>
</dbReference>
<dbReference type="Proteomes" id="UP001442494">
    <property type="component" value="Unassembled WGS sequence"/>
</dbReference>
<dbReference type="Pfam" id="PF01590">
    <property type="entry name" value="GAF"/>
    <property type="match status" value="1"/>
</dbReference>
<dbReference type="Gene3D" id="3.30.565.10">
    <property type="entry name" value="Histidine kinase-like ATPase, C-terminal domain"/>
    <property type="match status" value="2"/>
</dbReference>
<dbReference type="InterPro" id="IPR004358">
    <property type="entry name" value="Sig_transdc_His_kin-like_C"/>
</dbReference>
<evidence type="ECO:0000256" key="16">
    <source>
        <dbReference type="ARBA" id="ARBA00023157"/>
    </source>
</evidence>
<dbReference type="Pfam" id="PF00512">
    <property type="entry name" value="HisKA"/>
    <property type="match status" value="2"/>
</dbReference>
<dbReference type="InterPro" id="IPR003594">
    <property type="entry name" value="HATPase_dom"/>
</dbReference>
<keyword evidence="14" id="KW-0902">Two-component regulatory system</keyword>
<dbReference type="NCBIfam" id="TIGR00229">
    <property type="entry name" value="sensory_box"/>
    <property type="match status" value="3"/>
</dbReference>
<keyword evidence="7" id="KW-0808">Transferase</keyword>
<dbReference type="InterPro" id="IPR029016">
    <property type="entry name" value="GAF-like_dom_sf"/>
</dbReference>
<evidence type="ECO:0000256" key="20">
    <source>
        <dbReference type="SAM" id="Phobius"/>
    </source>
</evidence>
<dbReference type="InterPro" id="IPR036890">
    <property type="entry name" value="HATPase_C_sf"/>
</dbReference>
<dbReference type="SUPFAM" id="SSF52172">
    <property type="entry name" value="CheY-like"/>
    <property type="match status" value="1"/>
</dbReference>
<dbReference type="PROSITE" id="PS50113">
    <property type="entry name" value="PAC"/>
    <property type="match status" value="2"/>
</dbReference>
<keyword evidence="16" id="KW-1015">Disulfide bond</keyword>
<dbReference type="SUPFAM" id="SSF55874">
    <property type="entry name" value="ATPase domain of HSP90 chaperone/DNA topoisomerase II/histidine kinase"/>
    <property type="match status" value="2"/>
</dbReference>
<protein>
    <recommendedName>
        <fullName evidence="5">histidine kinase</fullName>
        <ecNumber evidence="5">2.7.13.3</ecNumber>
    </recommendedName>
</protein>
<dbReference type="InterPro" id="IPR011006">
    <property type="entry name" value="CheY-like_superfamily"/>
</dbReference>
<evidence type="ECO:0000259" key="23">
    <source>
        <dbReference type="PROSITE" id="PS50112"/>
    </source>
</evidence>
<feature type="domain" description="PAS" evidence="23">
    <location>
        <begin position="991"/>
        <end position="1061"/>
    </location>
</feature>
<evidence type="ECO:0000313" key="26">
    <source>
        <dbReference type="Proteomes" id="UP001442494"/>
    </source>
</evidence>
<comment type="catalytic activity">
    <reaction evidence="1">
        <text>ATP + protein L-histidine = ADP + protein N-phospho-L-histidine.</text>
        <dbReference type="EC" id="2.7.13.3"/>
    </reaction>
</comment>
<evidence type="ECO:0000256" key="14">
    <source>
        <dbReference type="ARBA" id="ARBA00023012"/>
    </source>
</evidence>
<dbReference type="InterPro" id="IPR001610">
    <property type="entry name" value="PAC"/>
</dbReference>
<dbReference type="Gene3D" id="3.30.450.20">
    <property type="entry name" value="PAS domain"/>
    <property type="match status" value="3"/>
</dbReference>
<dbReference type="PROSITE" id="PS50112">
    <property type="entry name" value="PAS"/>
    <property type="match status" value="2"/>
</dbReference>
<keyword evidence="9" id="KW-0936">Ethylene signaling pathway</keyword>
<keyword evidence="26" id="KW-1185">Reference proteome</keyword>
<evidence type="ECO:0000259" key="21">
    <source>
        <dbReference type="PROSITE" id="PS50109"/>
    </source>
</evidence>
<dbReference type="SMART" id="SM00091">
    <property type="entry name" value="PAS"/>
    <property type="match status" value="3"/>
</dbReference>
<evidence type="ECO:0000256" key="2">
    <source>
        <dbReference type="ARBA" id="ARBA00001935"/>
    </source>
</evidence>
<evidence type="ECO:0000256" key="13">
    <source>
        <dbReference type="ARBA" id="ARBA00023008"/>
    </source>
</evidence>
<dbReference type="Pfam" id="PF08447">
    <property type="entry name" value="PAS_3"/>
    <property type="match status" value="2"/>
</dbReference>
<keyword evidence="10" id="KW-0418">Kinase</keyword>
<evidence type="ECO:0000256" key="1">
    <source>
        <dbReference type="ARBA" id="ARBA00000085"/>
    </source>
</evidence>
<comment type="caution">
    <text evidence="25">The sequence shown here is derived from an EMBL/GenBank/DDBJ whole genome shotgun (WGS) entry which is preliminary data.</text>
</comment>
<evidence type="ECO:0000313" key="25">
    <source>
        <dbReference type="EMBL" id="MEP0863988.1"/>
    </source>
</evidence>
<reference evidence="25 26" key="1">
    <citation type="submission" date="2022-04" db="EMBL/GenBank/DDBJ databases">
        <title>Positive selection, recombination, and allopatry shape intraspecific diversity of widespread and dominant cyanobacteria.</title>
        <authorList>
            <person name="Wei J."/>
            <person name="Shu W."/>
            <person name="Hu C."/>
        </authorList>
    </citation>
    <scope>NUCLEOTIDE SEQUENCE [LARGE SCALE GENOMIC DNA]</scope>
    <source>
        <strain evidence="25 26">GB2-A5</strain>
    </source>
</reference>
<dbReference type="Pfam" id="PF00072">
    <property type="entry name" value="Response_reg"/>
    <property type="match status" value="1"/>
</dbReference>
<dbReference type="CDD" id="cd16922">
    <property type="entry name" value="HATPase_EvgS-ArcB-TorS-like"/>
    <property type="match status" value="1"/>
</dbReference>
<dbReference type="SMART" id="SM00086">
    <property type="entry name" value="PAC"/>
    <property type="match status" value="3"/>
</dbReference>
<dbReference type="InterPro" id="IPR058544">
    <property type="entry name" value="ETR1_N"/>
</dbReference>
<dbReference type="Gene3D" id="3.40.50.2300">
    <property type="match status" value="1"/>
</dbReference>
<evidence type="ECO:0000256" key="8">
    <source>
        <dbReference type="ARBA" id="ARBA00022692"/>
    </source>
</evidence>
<evidence type="ECO:0000259" key="22">
    <source>
        <dbReference type="PROSITE" id="PS50110"/>
    </source>
</evidence>
<evidence type="ECO:0000256" key="19">
    <source>
        <dbReference type="SAM" id="MobiDB-lite"/>
    </source>
</evidence>
<feature type="transmembrane region" description="Helical" evidence="20">
    <location>
        <begin position="70"/>
        <end position="96"/>
    </location>
</feature>
<accession>A0ABV0JKM3</accession>
<feature type="domain" description="Histidine kinase" evidence="21">
    <location>
        <begin position="1301"/>
        <end position="1526"/>
    </location>
</feature>
<evidence type="ECO:0000256" key="17">
    <source>
        <dbReference type="PROSITE-ProRule" id="PRU00169"/>
    </source>
</evidence>